<gene>
    <name evidence="1" type="ORF">VITISV_028181</name>
</gene>
<dbReference type="EMBL" id="AM424088">
    <property type="protein sequence ID" value="CAN60105.1"/>
    <property type="molecule type" value="Genomic_DNA"/>
</dbReference>
<organism evidence="1">
    <name type="scientific">Vitis vinifera</name>
    <name type="common">Grape</name>
    <dbReference type="NCBI Taxonomy" id="29760"/>
    <lineage>
        <taxon>Eukaryota</taxon>
        <taxon>Viridiplantae</taxon>
        <taxon>Streptophyta</taxon>
        <taxon>Embryophyta</taxon>
        <taxon>Tracheophyta</taxon>
        <taxon>Spermatophyta</taxon>
        <taxon>Magnoliopsida</taxon>
        <taxon>eudicotyledons</taxon>
        <taxon>Gunneridae</taxon>
        <taxon>Pentapetalae</taxon>
        <taxon>rosids</taxon>
        <taxon>Vitales</taxon>
        <taxon>Vitaceae</taxon>
        <taxon>Viteae</taxon>
        <taxon>Vitis</taxon>
    </lineage>
</organism>
<reference evidence="1" key="1">
    <citation type="journal article" date="2007" name="PLoS ONE">
        <title>The first genome sequence of an elite grapevine cultivar (Pinot noir Vitis vinifera L.): coping with a highly heterozygous genome.</title>
        <authorList>
            <person name="Velasco R."/>
            <person name="Zharkikh A."/>
            <person name="Troggio M."/>
            <person name="Cartwright D.A."/>
            <person name="Cestaro A."/>
            <person name="Pruss D."/>
            <person name="Pindo M."/>
            <person name="FitzGerald L.M."/>
            <person name="Vezzulli S."/>
            <person name="Reid J."/>
            <person name="Malacarne G."/>
            <person name="Iliev D."/>
            <person name="Coppola G."/>
            <person name="Wardell B."/>
            <person name="Micheletti D."/>
            <person name="Macalma T."/>
            <person name="Facci M."/>
            <person name="Mitchell J.T."/>
            <person name="Perazzolli M."/>
            <person name="Eldredge G."/>
            <person name="Gatto P."/>
            <person name="Oyzerski R."/>
            <person name="Moretto M."/>
            <person name="Gutin N."/>
            <person name="Stefanini M."/>
            <person name="Chen Y."/>
            <person name="Segala C."/>
            <person name="Davenport C."/>
            <person name="Dematte L."/>
            <person name="Mraz A."/>
            <person name="Battilana J."/>
            <person name="Stormo K."/>
            <person name="Costa F."/>
            <person name="Tao Q."/>
            <person name="Si-Ammour A."/>
            <person name="Harkins T."/>
            <person name="Lackey A."/>
            <person name="Perbost C."/>
            <person name="Taillon B."/>
            <person name="Stella A."/>
            <person name="Solovyev V."/>
            <person name="Fawcett J.A."/>
            <person name="Sterck L."/>
            <person name="Vandepoele K."/>
            <person name="Grando S.M."/>
            <person name="Toppo S."/>
            <person name="Moser C."/>
            <person name="Lanchbury J."/>
            <person name="Bogden R."/>
            <person name="Skolnick M."/>
            <person name="Sgaramella V."/>
            <person name="Bhatnagar S.K."/>
            <person name="Fontana P."/>
            <person name="Gutin A."/>
            <person name="Van de Peer Y."/>
            <person name="Salamini F."/>
            <person name="Viola R."/>
        </authorList>
    </citation>
    <scope>NUCLEOTIDE SEQUENCE</scope>
</reference>
<name>A5ADV3_VITVI</name>
<accession>A5ADV3</accession>
<sequence>MGSDGFKRPFLSLEVISQPFRSLEMISQPFRSCKMSVRGFQMALMCQKVVSQLKGDFAAVSQLRNEGNYATKWHSCAKKWFRSCETPFQMVSRLRNSRSTLRACPQKTITSSFHLQIAYRLKRWTPDFPSFETRYGMHNLSSRKCFKNVSNSSEMEVRHFRSWFAQSSSNGHNFSVSNPNLAPFEAVDSRLPKISNEILHLRNEGHSAAKWHSCAKTGFAIVKYPAEWDFWCEIRLYHFAMRFAAAKWMLLYCEVALVCQIHFRSCEIPCQMELSLRNGGFHALVVRSRFRSCEMGAPVLRSGTRVPKVVSQLRKFSQRGQLGCELVLQQNFNFAEAAKSRRPLFFPCFSPVFAPFDSDFAPILLRFFFFNFFAIPLDFDHPKTYIT</sequence>
<dbReference type="AlphaFoldDB" id="A5ADV3"/>
<proteinExistence type="predicted"/>
<protein>
    <submittedName>
        <fullName evidence="1">Uncharacterized protein</fullName>
    </submittedName>
</protein>
<evidence type="ECO:0000313" key="1">
    <source>
        <dbReference type="EMBL" id="CAN60105.1"/>
    </source>
</evidence>